<accession>A0A5J9WIV0</accession>
<comment type="caution">
    <text evidence="3">The sequence shown here is derived from an EMBL/GenBank/DDBJ whole genome shotgun (WGS) entry which is preliminary data.</text>
</comment>
<protein>
    <recommendedName>
        <fullName evidence="5">Caleosin</fullName>
    </recommendedName>
</protein>
<dbReference type="Proteomes" id="UP000324897">
    <property type="component" value="Chromosome 5"/>
</dbReference>
<dbReference type="AlphaFoldDB" id="A0A5J9WIV0"/>
<dbReference type="EMBL" id="RWGY01000004">
    <property type="protein sequence ID" value="TVU47895.1"/>
    <property type="molecule type" value="Genomic_DNA"/>
</dbReference>
<feature type="transmembrane region" description="Helical" evidence="2">
    <location>
        <begin position="168"/>
        <end position="185"/>
    </location>
</feature>
<sequence>MSPGSTVGLGLDLARALEAVDPSHPQGTKGRDPGGLSVLQQHVAFFDRNGDGIIYPWETFQGLRAIGFGCFLAFMGSFLVNIGLSYATQPWWLPSPLLSIHVKNIHKCKHGSDTEVYDTERSCCLASYRFDPSKFDVIFSKYGLTHPNALTIWEVMSMLKGNRNMYDFLGWFIAASEWLLLYIVAKDKDGMLQRETVRSAYDGSLFELLQENKKSS</sequence>
<name>A0A5J9WIV0_9POAL</name>
<dbReference type="SUPFAM" id="SSF47473">
    <property type="entry name" value="EF-hand"/>
    <property type="match status" value="1"/>
</dbReference>
<evidence type="ECO:0000313" key="4">
    <source>
        <dbReference type="Proteomes" id="UP000324897"/>
    </source>
</evidence>
<dbReference type="InterPro" id="IPR011992">
    <property type="entry name" value="EF-hand-dom_pair"/>
</dbReference>
<dbReference type="PANTHER" id="PTHR31495:SF34">
    <property type="entry name" value="OS03G0222600 PROTEIN"/>
    <property type="match status" value="1"/>
</dbReference>
<evidence type="ECO:0000256" key="1">
    <source>
        <dbReference type="ARBA" id="ARBA00006765"/>
    </source>
</evidence>
<reference evidence="3 4" key="1">
    <citation type="journal article" date="2019" name="Sci. Rep.">
        <title>A high-quality genome of Eragrostis curvula grass provides insights into Poaceae evolution and supports new strategies to enhance forage quality.</title>
        <authorList>
            <person name="Carballo J."/>
            <person name="Santos B.A.C.M."/>
            <person name="Zappacosta D."/>
            <person name="Garbus I."/>
            <person name="Selva J.P."/>
            <person name="Gallo C.A."/>
            <person name="Diaz A."/>
            <person name="Albertini E."/>
            <person name="Caccamo M."/>
            <person name="Echenique V."/>
        </authorList>
    </citation>
    <scope>NUCLEOTIDE SEQUENCE [LARGE SCALE GENOMIC DNA]</scope>
    <source>
        <strain evidence="4">cv. Victoria</strain>
        <tissue evidence="3">Leaf</tissue>
    </source>
</reference>
<comment type="similarity">
    <text evidence="1">Belongs to the caleosin family.</text>
</comment>
<feature type="non-terminal residue" evidence="3">
    <location>
        <position position="1"/>
    </location>
</feature>
<dbReference type="GO" id="GO:0005509">
    <property type="term" value="F:calcium ion binding"/>
    <property type="evidence" value="ECO:0007669"/>
    <property type="project" value="TreeGrafter"/>
</dbReference>
<keyword evidence="2" id="KW-0812">Transmembrane</keyword>
<feature type="transmembrane region" description="Helical" evidence="2">
    <location>
        <begin position="65"/>
        <end position="87"/>
    </location>
</feature>
<organism evidence="3 4">
    <name type="scientific">Eragrostis curvula</name>
    <name type="common">weeping love grass</name>
    <dbReference type="NCBI Taxonomy" id="38414"/>
    <lineage>
        <taxon>Eukaryota</taxon>
        <taxon>Viridiplantae</taxon>
        <taxon>Streptophyta</taxon>
        <taxon>Embryophyta</taxon>
        <taxon>Tracheophyta</taxon>
        <taxon>Spermatophyta</taxon>
        <taxon>Magnoliopsida</taxon>
        <taxon>Liliopsida</taxon>
        <taxon>Poales</taxon>
        <taxon>Poaceae</taxon>
        <taxon>PACMAD clade</taxon>
        <taxon>Chloridoideae</taxon>
        <taxon>Eragrostideae</taxon>
        <taxon>Eragrostidinae</taxon>
        <taxon>Eragrostis</taxon>
    </lineage>
</organism>
<evidence type="ECO:0008006" key="5">
    <source>
        <dbReference type="Google" id="ProtNLM"/>
    </source>
</evidence>
<dbReference type="OrthoDB" id="640742at2759"/>
<dbReference type="Gramene" id="TVU47895">
    <property type="protein sequence ID" value="TVU47895"/>
    <property type="gene ID" value="EJB05_07511"/>
</dbReference>
<evidence type="ECO:0000313" key="3">
    <source>
        <dbReference type="EMBL" id="TVU47895.1"/>
    </source>
</evidence>
<dbReference type="InterPro" id="IPR007736">
    <property type="entry name" value="Caleosin-related"/>
</dbReference>
<dbReference type="PANTHER" id="PTHR31495">
    <property type="entry name" value="PEROXYGENASE 3-RELATED"/>
    <property type="match status" value="1"/>
</dbReference>
<keyword evidence="2" id="KW-1133">Transmembrane helix</keyword>
<dbReference type="Pfam" id="PF05042">
    <property type="entry name" value="Caleosin"/>
    <property type="match status" value="1"/>
</dbReference>
<proteinExistence type="inferred from homology"/>
<keyword evidence="2" id="KW-0472">Membrane</keyword>
<gene>
    <name evidence="3" type="ORF">EJB05_07511</name>
</gene>
<evidence type="ECO:0000256" key="2">
    <source>
        <dbReference type="SAM" id="Phobius"/>
    </source>
</evidence>
<dbReference type="GO" id="GO:0004497">
    <property type="term" value="F:monooxygenase activity"/>
    <property type="evidence" value="ECO:0007669"/>
    <property type="project" value="TreeGrafter"/>
</dbReference>
<keyword evidence="4" id="KW-1185">Reference proteome</keyword>